<dbReference type="RefSeq" id="XP_073900706.1">
    <property type="nucleotide sequence ID" value="XM_074044605.1"/>
</dbReference>
<keyword evidence="1" id="KW-1185">Reference proteome</keyword>
<dbReference type="Proteomes" id="UP001732720">
    <property type="component" value="Chromosome 10"/>
</dbReference>
<reference evidence="2" key="1">
    <citation type="submission" date="2025-08" db="UniProtKB">
        <authorList>
            <consortium name="RefSeq"/>
        </authorList>
    </citation>
    <scope>IDENTIFICATION</scope>
</reference>
<accession>A0AC58K7B0</accession>
<proteinExistence type="predicted"/>
<evidence type="ECO:0000313" key="2">
    <source>
        <dbReference type="RefSeq" id="XP_073900706.1"/>
    </source>
</evidence>
<gene>
    <name evidence="2" type="primary">LOC141411563</name>
</gene>
<evidence type="ECO:0000313" key="1">
    <source>
        <dbReference type="Proteomes" id="UP001732720"/>
    </source>
</evidence>
<name>A0AC58K7B0_CASCN</name>
<sequence>MREAERGPWQEAGGGLRGALARRGLRLCRRHWRWRGSGKLVPSGGIYCYLLCGSCMLYSRRPGPRPGVRVCARVCASVCARVSVCARGARAGGSGRARGKARKHLSLHRETICSGLPPELSVLHSCPAETSPRSRRAETACASGGDRSGGGGGAGSRGVCQLPRGRGHLLPPPPLAPAPRPPSSPDTAALGNFDSFSFLAFGEPPSPPVVSSASVPGDWR</sequence>
<protein>
    <submittedName>
        <fullName evidence="2">Uncharacterized protein</fullName>
    </submittedName>
</protein>
<organism evidence="1 2">
    <name type="scientific">Castor canadensis</name>
    <name type="common">American beaver</name>
    <dbReference type="NCBI Taxonomy" id="51338"/>
    <lineage>
        <taxon>Eukaryota</taxon>
        <taxon>Metazoa</taxon>
        <taxon>Chordata</taxon>
        <taxon>Craniata</taxon>
        <taxon>Vertebrata</taxon>
        <taxon>Euteleostomi</taxon>
        <taxon>Mammalia</taxon>
        <taxon>Eutheria</taxon>
        <taxon>Euarchontoglires</taxon>
        <taxon>Glires</taxon>
        <taxon>Rodentia</taxon>
        <taxon>Castorimorpha</taxon>
        <taxon>Castoridae</taxon>
        <taxon>Castor</taxon>
    </lineage>
</organism>